<sequence>MDPLESQLPRSRVALQSLERALARLEGVVARGHHGDLFLAQQLQAMKADYARLDETSRAVEERLDATIGRLRSLLEEED</sequence>
<dbReference type="EMBL" id="MLJW01000223">
    <property type="protein sequence ID" value="OIQ92782.1"/>
    <property type="molecule type" value="Genomic_DNA"/>
</dbReference>
<name>A0A1J5R9R1_9ZZZZ</name>
<reference evidence="1" key="1">
    <citation type="submission" date="2016-10" db="EMBL/GenBank/DDBJ databases">
        <title>Sequence of Gallionella enrichment culture.</title>
        <authorList>
            <person name="Poehlein A."/>
            <person name="Muehling M."/>
            <person name="Daniel R."/>
        </authorList>
    </citation>
    <scope>NUCLEOTIDE SEQUENCE</scope>
</reference>
<gene>
    <name evidence="1" type="ORF">GALL_253030</name>
</gene>
<proteinExistence type="predicted"/>
<accession>A0A1J5R9R1</accession>
<protein>
    <submittedName>
        <fullName evidence="1">Uncharacterized protein</fullName>
    </submittedName>
</protein>
<dbReference type="AlphaFoldDB" id="A0A1J5R9R1"/>
<evidence type="ECO:0000313" key="1">
    <source>
        <dbReference type="EMBL" id="OIQ92782.1"/>
    </source>
</evidence>
<comment type="caution">
    <text evidence="1">The sequence shown here is derived from an EMBL/GenBank/DDBJ whole genome shotgun (WGS) entry which is preliminary data.</text>
</comment>
<organism evidence="1">
    <name type="scientific">mine drainage metagenome</name>
    <dbReference type="NCBI Taxonomy" id="410659"/>
    <lineage>
        <taxon>unclassified sequences</taxon>
        <taxon>metagenomes</taxon>
        <taxon>ecological metagenomes</taxon>
    </lineage>
</organism>